<dbReference type="PANTHER" id="PTHR10492">
    <property type="match status" value="1"/>
</dbReference>
<evidence type="ECO:0000313" key="4">
    <source>
        <dbReference type="Proteomes" id="UP001454036"/>
    </source>
</evidence>
<keyword evidence="4" id="KW-1185">Reference proteome</keyword>
<dbReference type="EC" id="5.6.2.3" evidence="1"/>
<keyword evidence="1" id="KW-0378">Hydrolase</keyword>
<dbReference type="EMBL" id="BAABME010011216">
    <property type="protein sequence ID" value="GAA0183417.1"/>
    <property type="molecule type" value="Genomic_DNA"/>
</dbReference>
<comment type="catalytic activity">
    <reaction evidence="1">
        <text>ATP + H2O = ADP + phosphate + H(+)</text>
        <dbReference type="Rhea" id="RHEA:13065"/>
        <dbReference type="ChEBI" id="CHEBI:15377"/>
        <dbReference type="ChEBI" id="CHEBI:15378"/>
        <dbReference type="ChEBI" id="CHEBI:30616"/>
        <dbReference type="ChEBI" id="CHEBI:43474"/>
        <dbReference type="ChEBI" id="CHEBI:456216"/>
        <dbReference type="EC" id="5.6.2.3"/>
    </reaction>
</comment>
<dbReference type="AlphaFoldDB" id="A0AAV3RSN6"/>
<organism evidence="3 4">
    <name type="scientific">Lithospermum erythrorhizon</name>
    <name type="common">Purple gromwell</name>
    <name type="synonym">Lithospermum officinale var. erythrorhizon</name>
    <dbReference type="NCBI Taxonomy" id="34254"/>
    <lineage>
        <taxon>Eukaryota</taxon>
        <taxon>Viridiplantae</taxon>
        <taxon>Streptophyta</taxon>
        <taxon>Embryophyta</taxon>
        <taxon>Tracheophyta</taxon>
        <taxon>Spermatophyta</taxon>
        <taxon>Magnoliopsida</taxon>
        <taxon>eudicotyledons</taxon>
        <taxon>Gunneridae</taxon>
        <taxon>Pentapetalae</taxon>
        <taxon>asterids</taxon>
        <taxon>lamiids</taxon>
        <taxon>Boraginales</taxon>
        <taxon>Boraginaceae</taxon>
        <taxon>Boraginoideae</taxon>
        <taxon>Lithospermeae</taxon>
        <taxon>Lithospermum</taxon>
    </lineage>
</organism>
<dbReference type="InterPro" id="IPR027417">
    <property type="entry name" value="P-loop_NTPase"/>
</dbReference>
<dbReference type="GO" id="GO:0000723">
    <property type="term" value="P:telomere maintenance"/>
    <property type="evidence" value="ECO:0007669"/>
    <property type="project" value="InterPro"/>
</dbReference>
<gene>
    <name evidence="3" type="ORF">LIER_30830</name>
</gene>
<dbReference type="GO" id="GO:0016787">
    <property type="term" value="F:hydrolase activity"/>
    <property type="evidence" value="ECO:0007669"/>
    <property type="project" value="UniProtKB-KW"/>
</dbReference>
<name>A0AAV3RSN6_LITER</name>
<dbReference type="GO" id="GO:0043139">
    <property type="term" value="F:5'-3' DNA helicase activity"/>
    <property type="evidence" value="ECO:0007669"/>
    <property type="project" value="UniProtKB-EC"/>
</dbReference>
<evidence type="ECO:0000259" key="2">
    <source>
        <dbReference type="Pfam" id="PF05970"/>
    </source>
</evidence>
<dbReference type="Pfam" id="PF05970">
    <property type="entry name" value="PIF1"/>
    <property type="match status" value="1"/>
</dbReference>
<keyword evidence="1" id="KW-0067">ATP-binding</keyword>
<keyword evidence="1" id="KW-0227">DNA damage</keyword>
<dbReference type="PANTHER" id="PTHR10492:SF94">
    <property type="entry name" value="ATP-DEPENDENT DNA HELICASE"/>
    <property type="match status" value="1"/>
</dbReference>
<dbReference type="GO" id="GO:0006310">
    <property type="term" value="P:DNA recombination"/>
    <property type="evidence" value="ECO:0007669"/>
    <property type="project" value="UniProtKB-KW"/>
</dbReference>
<dbReference type="GO" id="GO:0006281">
    <property type="term" value="P:DNA repair"/>
    <property type="evidence" value="ECO:0007669"/>
    <property type="project" value="UniProtKB-KW"/>
</dbReference>
<dbReference type="Proteomes" id="UP001454036">
    <property type="component" value="Unassembled WGS sequence"/>
</dbReference>
<comment type="similarity">
    <text evidence="1">Belongs to the helicase family.</text>
</comment>
<keyword evidence="1" id="KW-0347">Helicase</keyword>
<keyword evidence="1" id="KW-0233">DNA recombination</keyword>
<dbReference type="GO" id="GO:0005524">
    <property type="term" value="F:ATP binding"/>
    <property type="evidence" value="ECO:0007669"/>
    <property type="project" value="UniProtKB-KW"/>
</dbReference>
<keyword evidence="1" id="KW-0547">Nucleotide-binding</keyword>
<proteinExistence type="inferred from homology"/>
<dbReference type="Gene3D" id="3.40.50.300">
    <property type="entry name" value="P-loop containing nucleotide triphosphate hydrolases"/>
    <property type="match status" value="1"/>
</dbReference>
<comment type="caution">
    <text evidence="3">The sequence shown here is derived from an EMBL/GenBank/DDBJ whole genome shotgun (WGS) entry which is preliminary data.</text>
</comment>
<accession>A0AAV3RSN6</accession>
<keyword evidence="1" id="KW-0234">DNA repair</keyword>
<evidence type="ECO:0000256" key="1">
    <source>
        <dbReference type="RuleBase" id="RU363044"/>
    </source>
</evidence>
<dbReference type="SUPFAM" id="SSF52540">
    <property type="entry name" value="P-loop containing nucleoside triphosphate hydrolases"/>
    <property type="match status" value="1"/>
</dbReference>
<feature type="domain" description="DNA helicase Pif1-like DEAD-box helicase" evidence="2">
    <location>
        <begin position="378"/>
        <end position="421"/>
    </location>
</feature>
<evidence type="ECO:0000313" key="3">
    <source>
        <dbReference type="EMBL" id="GAA0183417.1"/>
    </source>
</evidence>
<sequence>MQGKDGYPIYRRRNDQKTVEVRNAHLNNQWVVPYNPYLLTRYNCHINVKICSGVQAVKYLYKYIYKGHDRVAVHIAHNDGNNIVDEIKTFQDARWVSSQEALWRIFEFNLNEIHPAVINLQLHLPNKQFITYWANQDLRKVIAWDHITKTMLTEYFTMCRNDPKAKAYLYREFPEHYVWNKKDRCWYERKQREVIGRVNGAHPAEGERYYLRLLLNHVRGPTSFEDLLTIDCVRSSTFKEAAQRRGLLESDKSISECLNEAITFSMPYALRRLFATILVHCEPTDVRKLWNSYFDALSEDFKRGNFKCRGGKLGESIQAKTLKSIKFFLESMGKKLTDYDLPQLSRQHKDKSNSDPREIQDEMAVEIPEDDTNAEKNLNPEQQKAFSAILDRVKSGNGGVFFVDGPGGTGKTYLYRAMLSHV</sequence>
<reference evidence="3 4" key="1">
    <citation type="submission" date="2024-01" db="EMBL/GenBank/DDBJ databases">
        <title>The complete chloroplast genome sequence of Lithospermum erythrorhizon: insights into the phylogenetic relationship among Boraginaceae species and the maternal lineages of purple gromwells.</title>
        <authorList>
            <person name="Okada T."/>
            <person name="Watanabe K."/>
        </authorList>
    </citation>
    <scope>NUCLEOTIDE SEQUENCE [LARGE SCALE GENOMIC DNA]</scope>
</reference>
<comment type="cofactor">
    <cofactor evidence="1">
        <name>Mg(2+)</name>
        <dbReference type="ChEBI" id="CHEBI:18420"/>
    </cofactor>
</comment>
<dbReference type="InterPro" id="IPR010285">
    <property type="entry name" value="DNA_helicase_pif1-like_DEAD"/>
</dbReference>
<protein>
    <recommendedName>
        <fullName evidence="1">ATP-dependent DNA helicase</fullName>
        <ecNumber evidence="1">5.6.2.3</ecNumber>
    </recommendedName>
</protein>